<evidence type="ECO:0000313" key="2">
    <source>
        <dbReference type="EMBL" id="BAS94948.1"/>
    </source>
</evidence>
<dbReference type="Proteomes" id="UP000059680">
    <property type="component" value="Chromosome 5"/>
</dbReference>
<feature type="compositionally biased region" description="Basic and acidic residues" evidence="1">
    <location>
        <begin position="55"/>
        <end position="65"/>
    </location>
</feature>
<feature type="non-terminal residue" evidence="2">
    <location>
        <position position="1"/>
    </location>
</feature>
<dbReference type="InParanoid" id="A0A0P0WQ43"/>
<accession>A0A0P0WQ43</accession>
<protein>
    <submittedName>
        <fullName evidence="2">Os05g0521650 protein</fullName>
    </submittedName>
</protein>
<dbReference type="Gramene" id="Os05t0521650-00">
    <property type="protein sequence ID" value="Os05t0521650-00"/>
    <property type="gene ID" value="Os05g0521650"/>
</dbReference>
<evidence type="ECO:0000313" key="3">
    <source>
        <dbReference type="Proteomes" id="UP000059680"/>
    </source>
</evidence>
<reference evidence="2 3" key="2">
    <citation type="journal article" date="2013" name="Plant Cell Physiol.">
        <title>Rice Annotation Project Database (RAP-DB): an integrative and interactive database for rice genomics.</title>
        <authorList>
            <person name="Sakai H."/>
            <person name="Lee S.S."/>
            <person name="Tanaka T."/>
            <person name="Numa H."/>
            <person name="Kim J."/>
            <person name="Kawahara Y."/>
            <person name="Wakimoto H."/>
            <person name="Yang C.C."/>
            <person name="Iwamoto M."/>
            <person name="Abe T."/>
            <person name="Yamada Y."/>
            <person name="Muto A."/>
            <person name="Inokuchi H."/>
            <person name="Ikemura T."/>
            <person name="Matsumoto T."/>
            <person name="Sasaki T."/>
            <person name="Itoh T."/>
        </authorList>
    </citation>
    <scope>NUCLEOTIDE SEQUENCE [LARGE SCALE GENOMIC DNA]</scope>
    <source>
        <strain evidence="3">cv. Nipponbare</strain>
    </source>
</reference>
<reference evidence="2 3" key="3">
    <citation type="journal article" date="2013" name="Rice">
        <title>Improvement of the Oryza sativa Nipponbare reference genome using next generation sequence and optical map data.</title>
        <authorList>
            <person name="Kawahara Y."/>
            <person name="de la Bastide M."/>
            <person name="Hamilton J.P."/>
            <person name="Kanamori H."/>
            <person name="McCombie W.R."/>
            <person name="Ouyang S."/>
            <person name="Schwartz D.C."/>
            <person name="Tanaka T."/>
            <person name="Wu J."/>
            <person name="Zhou S."/>
            <person name="Childs K.L."/>
            <person name="Davidson R.M."/>
            <person name="Lin H."/>
            <person name="Quesada-Ocampo L."/>
            <person name="Vaillancourt B."/>
            <person name="Sakai H."/>
            <person name="Lee S.S."/>
            <person name="Kim J."/>
            <person name="Numa H."/>
            <person name="Itoh T."/>
            <person name="Buell C.R."/>
            <person name="Matsumoto T."/>
        </authorList>
    </citation>
    <scope>NUCLEOTIDE SEQUENCE [LARGE SCALE GENOMIC DNA]</scope>
    <source>
        <strain evidence="3">cv. Nipponbare</strain>
    </source>
</reference>
<dbReference type="PaxDb" id="39947-A0A0P0WQ43"/>
<evidence type="ECO:0000256" key="1">
    <source>
        <dbReference type="SAM" id="MobiDB-lite"/>
    </source>
</evidence>
<organism evidence="2 3">
    <name type="scientific">Oryza sativa subsp. japonica</name>
    <name type="common">Rice</name>
    <dbReference type="NCBI Taxonomy" id="39947"/>
    <lineage>
        <taxon>Eukaryota</taxon>
        <taxon>Viridiplantae</taxon>
        <taxon>Streptophyta</taxon>
        <taxon>Embryophyta</taxon>
        <taxon>Tracheophyta</taxon>
        <taxon>Spermatophyta</taxon>
        <taxon>Magnoliopsida</taxon>
        <taxon>Liliopsida</taxon>
        <taxon>Poales</taxon>
        <taxon>Poaceae</taxon>
        <taxon>BOP clade</taxon>
        <taxon>Oryzoideae</taxon>
        <taxon>Oryzeae</taxon>
        <taxon>Oryzinae</taxon>
        <taxon>Oryza</taxon>
        <taxon>Oryza sativa</taxon>
    </lineage>
</organism>
<reference evidence="3" key="1">
    <citation type="journal article" date="2005" name="Nature">
        <title>The map-based sequence of the rice genome.</title>
        <authorList>
            <consortium name="International rice genome sequencing project (IRGSP)"/>
            <person name="Matsumoto T."/>
            <person name="Wu J."/>
            <person name="Kanamori H."/>
            <person name="Katayose Y."/>
            <person name="Fujisawa M."/>
            <person name="Namiki N."/>
            <person name="Mizuno H."/>
            <person name="Yamamoto K."/>
            <person name="Antonio B.A."/>
            <person name="Baba T."/>
            <person name="Sakata K."/>
            <person name="Nagamura Y."/>
            <person name="Aoki H."/>
            <person name="Arikawa K."/>
            <person name="Arita K."/>
            <person name="Bito T."/>
            <person name="Chiden Y."/>
            <person name="Fujitsuka N."/>
            <person name="Fukunaka R."/>
            <person name="Hamada M."/>
            <person name="Harada C."/>
            <person name="Hayashi A."/>
            <person name="Hijishita S."/>
            <person name="Honda M."/>
            <person name="Hosokawa S."/>
            <person name="Ichikawa Y."/>
            <person name="Idonuma A."/>
            <person name="Iijima M."/>
            <person name="Ikeda M."/>
            <person name="Ikeno M."/>
            <person name="Ito K."/>
            <person name="Ito S."/>
            <person name="Ito T."/>
            <person name="Ito Y."/>
            <person name="Ito Y."/>
            <person name="Iwabuchi A."/>
            <person name="Kamiya K."/>
            <person name="Karasawa W."/>
            <person name="Kurita K."/>
            <person name="Katagiri S."/>
            <person name="Kikuta A."/>
            <person name="Kobayashi H."/>
            <person name="Kobayashi N."/>
            <person name="Machita K."/>
            <person name="Maehara T."/>
            <person name="Masukawa M."/>
            <person name="Mizubayashi T."/>
            <person name="Mukai Y."/>
            <person name="Nagasaki H."/>
            <person name="Nagata Y."/>
            <person name="Naito S."/>
            <person name="Nakashima M."/>
            <person name="Nakama Y."/>
            <person name="Nakamichi Y."/>
            <person name="Nakamura M."/>
            <person name="Meguro A."/>
            <person name="Negishi M."/>
            <person name="Ohta I."/>
            <person name="Ohta T."/>
            <person name="Okamoto M."/>
            <person name="Ono N."/>
            <person name="Saji S."/>
            <person name="Sakaguchi M."/>
            <person name="Sakai K."/>
            <person name="Shibata M."/>
            <person name="Shimokawa T."/>
            <person name="Song J."/>
            <person name="Takazaki Y."/>
            <person name="Terasawa K."/>
            <person name="Tsugane M."/>
            <person name="Tsuji K."/>
            <person name="Ueda S."/>
            <person name="Waki K."/>
            <person name="Yamagata H."/>
            <person name="Yamamoto M."/>
            <person name="Yamamoto S."/>
            <person name="Yamane H."/>
            <person name="Yoshiki S."/>
            <person name="Yoshihara R."/>
            <person name="Yukawa K."/>
            <person name="Zhong H."/>
            <person name="Yano M."/>
            <person name="Yuan Q."/>
            <person name="Ouyang S."/>
            <person name="Liu J."/>
            <person name="Jones K.M."/>
            <person name="Gansberger K."/>
            <person name="Moffat K."/>
            <person name="Hill J."/>
            <person name="Bera J."/>
            <person name="Fadrosh D."/>
            <person name="Jin S."/>
            <person name="Johri S."/>
            <person name="Kim M."/>
            <person name="Overton L."/>
            <person name="Reardon M."/>
            <person name="Tsitrin T."/>
            <person name="Vuong H."/>
            <person name="Weaver B."/>
            <person name="Ciecko A."/>
            <person name="Tallon L."/>
            <person name="Jackson J."/>
            <person name="Pai G."/>
            <person name="Aken S.V."/>
            <person name="Utterback T."/>
            <person name="Reidmuller S."/>
            <person name="Feldblyum T."/>
            <person name="Hsiao J."/>
            <person name="Zismann V."/>
            <person name="Iobst S."/>
            <person name="de Vazeille A.R."/>
            <person name="Buell C.R."/>
            <person name="Ying K."/>
            <person name="Li Y."/>
            <person name="Lu T."/>
            <person name="Huang Y."/>
            <person name="Zhao Q."/>
            <person name="Feng Q."/>
            <person name="Zhang L."/>
            <person name="Zhu J."/>
            <person name="Weng Q."/>
            <person name="Mu J."/>
            <person name="Lu Y."/>
            <person name="Fan D."/>
            <person name="Liu Y."/>
            <person name="Guan J."/>
            <person name="Zhang Y."/>
            <person name="Yu S."/>
            <person name="Liu X."/>
            <person name="Zhang Y."/>
            <person name="Hong G."/>
            <person name="Han B."/>
            <person name="Choisne N."/>
            <person name="Demange N."/>
            <person name="Orjeda G."/>
            <person name="Samain S."/>
            <person name="Cattolico L."/>
            <person name="Pelletier E."/>
            <person name="Couloux A."/>
            <person name="Segurens B."/>
            <person name="Wincker P."/>
            <person name="D'Hont A."/>
            <person name="Scarpelli C."/>
            <person name="Weissenbach J."/>
            <person name="Salanoubat M."/>
            <person name="Quetier F."/>
            <person name="Yu Y."/>
            <person name="Kim H.R."/>
            <person name="Rambo T."/>
            <person name="Currie J."/>
            <person name="Collura K."/>
            <person name="Luo M."/>
            <person name="Yang T."/>
            <person name="Ammiraju J.S.S."/>
            <person name="Engler F."/>
            <person name="Soderlund C."/>
            <person name="Wing R.A."/>
            <person name="Palmer L.E."/>
            <person name="de la Bastide M."/>
            <person name="Spiegel L."/>
            <person name="Nascimento L."/>
            <person name="Zutavern T."/>
            <person name="O'Shaughnessy A."/>
            <person name="Dike S."/>
            <person name="Dedhia N."/>
            <person name="Preston R."/>
            <person name="Balija V."/>
            <person name="McCombie W.R."/>
            <person name="Chow T."/>
            <person name="Chen H."/>
            <person name="Chung M."/>
            <person name="Chen C."/>
            <person name="Shaw J."/>
            <person name="Wu H."/>
            <person name="Hsiao K."/>
            <person name="Chao Y."/>
            <person name="Chu M."/>
            <person name="Cheng C."/>
            <person name="Hour A."/>
            <person name="Lee P."/>
            <person name="Lin S."/>
            <person name="Lin Y."/>
            <person name="Liou J."/>
            <person name="Liu S."/>
            <person name="Hsing Y."/>
            <person name="Raghuvanshi S."/>
            <person name="Mohanty A."/>
            <person name="Bharti A.K."/>
            <person name="Gaur A."/>
            <person name="Gupta V."/>
            <person name="Kumar D."/>
            <person name="Ravi V."/>
            <person name="Vij S."/>
            <person name="Kapur A."/>
            <person name="Khurana P."/>
            <person name="Khurana P."/>
            <person name="Khurana J.P."/>
            <person name="Tyagi A.K."/>
            <person name="Gaikwad K."/>
            <person name="Singh A."/>
            <person name="Dalal V."/>
            <person name="Srivastava S."/>
            <person name="Dixit A."/>
            <person name="Pal A.K."/>
            <person name="Ghazi I.A."/>
            <person name="Yadav M."/>
            <person name="Pandit A."/>
            <person name="Bhargava A."/>
            <person name="Sureshbabu K."/>
            <person name="Batra K."/>
            <person name="Sharma T.R."/>
            <person name="Mohapatra T."/>
            <person name="Singh N.K."/>
            <person name="Messing J."/>
            <person name="Nelson A.B."/>
            <person name="Fuks G."/>
            <person name="Kavchok S."/>
            <person name="Keizer G."/>
            <person name="Linton E."/>
            <person name="Llaca V."/>
            <person name="Song R."/>
            <person name="Tanyolac B."/>
            <person name="Young S."/>
            <person name="Ho-Il K."/>
            <person name="Hahn J.H."/>
            <person name="Sangsakoo G."/>
            <person name="Vanavichit A."/>
            <person name="de Mattos Luiz.A.T."/>
            <person name="Zimmer P.D."/>
            <person name="Malone G."/>
            <person name="Dellagostin O."/>
            <person name="de Oliveira A.C."/>
            <person name="Bevan M."/>
            <person name="Bancroft I."/>
            <person name="Minx P."/>
            <person name="Cordum H."/>
            <person name="Wilson R."/>
            <person name="Cheng Z."/>
            <person name="Jin W."/>
            <person name="Jiang J."/>
            <person name="Leong S.A."/>
            <person name="Iwama H."/>
            <person name="Gojobori T."/>
            <person name="Itoh T."/>
            <person name="Niimura Y."/>
            <person name="Fujii Y."/>
            <person name="Habara T."/>
            <person name="Sakai H."/>
            <person name="Sato Y."/>
            <person name="Wilson G."/>
            <person name="Kumar K."/>
            <person name="McCouch S."/>
            <person name="Juretic N."/>
            <person name="Hoen D."/>
            <person name="Wright S."/>
            <person name="Bruskiewich R."/>
            <person name="Bureau T."/>
            <person name="Miyao A."/>
            <person name="Hirochika H."/>
            <person name="Nishikawa T."/>
            <person name="Kadowaki K."/>
            <person name="Sugiura M."/>
            <person name="Burr B."/>
            <person name="Sasaki T."/>
        </authorList>
    </citation>
    <scope>NUCLEOTIDE SEQUENCE [LARGE SCALE GENOMIC DNA]</scope>
    <source>
        <strain evidence="3">cv. Nipponbare</strain>
    </source>
</reference>
<dbReference type="EMBL" id="AP014961">
    <property type="protein sequence ID" value="BAS94948.1"/>
    <property type="molecule type" value="Genomic_DNA"/>
</dbReference>
<feature type="region of interest" description="Disordered" evidence="1">
    <location>
        <begin position="128"/>
        <end position="244"/>
    </location>
</feature>
<feature type="compositionally biased region" description="Basic residues" evidence="1">
    <location>
        <begin position="184"/>
        <end position="200"/>
    </location>
</feature>
<gene>
    <name evidence="2" type="ordered locus">Os05g0521650</name>
    <name evidence="2" type="ORF">OSNPB_050521650</name>
</gene>
<feature type="compositionally biased region" description="Low complexity" evidence="1">
    <location>
        <begin position="204"/>
        <end position="220"/>
    </location>
</feature>
<feature type="compositionally biased region" description="Basic and acidic residues" evidence="1">
    <location>
        <begin position="128"/>
        <end position="138"/>
    </location>
</feature>
<feature type="compositionally biased region" description="Basic residues" evidence="1">
    <location>
        <begin position="221"/>
        <end position="231"/>
    </location>
</feature>
<feature type="compositionally biased region" description="Basic and acidic residues" evidence="1">
    <location>
        <begin position="232"/>
        <end position="244"/>
    </location>
</feature>
<feature type="compositionally biased region" description="Basic and acidic residues" evidence="1">
    <location>
        <begin position="171"/>
        <end position="183"/>
    </location>
</feature>
<feature type="region of interest" description="Disordered" evidence="1">
    <location>
        <begin position="55"/>
        <end position="76"/>
    </location>
</feature>
<keyword evidence="3" id="KW-1185">Reference proteome</keyword>
<sequence length="244" mass="27476">MAAEVVVQRVLRAEEVAPQERRVVRRYPQRHTLLPQRPRPRHRRRVLEGDVLGDEELRVDGERGGGEGAEGAPERADRVGRVAPLHHRLVRAGALDGHERAERRDGHLLRVCAGIDLDDDAGEVDERDRVDGGLDGREVAGGGVLVDDEGARGQQPAVERALERAVASPDHGPHPPRELPLDRLHRRRVHRIVRLRRRLPRPQPLRVPMASPAAAGGRTAQTRRNKQHRHRDAGQEPRRPRPRH</sequence>
<proteinExistence type="predicted"/>
<feature type="region of interest" description="Disordered" evidence="1">
    <location>
        <begin position="29"/>
        <end position="48"/>
    </location>
</feature>
<name>A0A0P0WQ43_ORYSJ</name>
<dbReference type="AlphaFoldDB" id="A0A0P0WQ43"/>